<feature type="domain" description="SusD-like N-terminal" evidence="6">
    <location>
        <begin position="99"/>
        <end position="230"/>
    </location>
</feature>
<comment type="caution">
    <text evidence="7">The sequence shown here is derived from an EMBL/GenBank/DDBJ whole genome shotgun (WGS) entry which is preliminary data.</text>
</comment>
<dbReference type="InterPro" id="IPR012944">
    <property type="entry name" value="SusD_RagB_dom"/>
</dbReference>
<dbReference type="InterPro" id="IPR033985">
    <property type="entry name" value="SusD-like_N"/>
</dbReference>
<protein>
    <recommendedName>
        <fullName evidence="8">RagB/SusD family nutrient uptake outer membrane protein</fullName>
    </recommendedName>
</protein>
<dbReference type="Pfam" id="PF14322">
    <property type="entry name" value="SusD-like_3"/>
    <property type="match status" value="1"/>
</dbReference>
<dbReference type="SUPFAM" id="SSF48452">
    <property type="entry name" value="TPR-like"/>
    <property type="match status" value="1"/>
</dbReference>
<keyword evidence="4" id="KW-0998">Cell outer membrane</keyword>
<name>A0A644VKB4_9ZZZZ</name>
<evidence type="ECO:0000259" key="6">
    <source>
        <dbReference type="Pfam" id="PF14322"/>
    </source>
</evidence>
<accession>A0A644VKB4</accession>
<keyword evidence="3" id="KW-0472">Membrane</keyword>
<comment type="subcellular location">
    <subcellularLocation>
        <location evidence="1">Cell outer membrane</location>
    </subcellularLocation>
</comment>
<gene>
    <name evidence="7" type="ORF">SDC9_37937</name>
</gene>
<feature type="domain" description="RagB/SusD" evidence="5">
    <location>
        <begin position="396"/>
        <end position="546"/>
    </location>
</feature>
<dbReference type="AlphaFoldDB" id="A0A644VKB4"/>
<evidence type="ECO:0000259" key="5">
    <source>
        <dbReference type="Pfam" id="PF07980"/>
    </source>
</evidence>
<organism evidence="7">
    <name type="scientific">bioreactor metagenome</name>
    <dbReference type="NCBI Taxonomy" id="1076179"/>
    <lineage>
        <taxon>unclassified sequences</taxon>
        <taxon>metagenomes</taxon>
        <taxon>ecological metagenomes</taxon>
    </lineage>
</organism>
<evidence type="ECO:0000256" key="3">
    <source>
        <dbReference type="ARBA" id="ARBA00023136"/>
    </source>
</evidence>
<proteinExistence type="predicted"/>
<evidence type="ECO:0000256" key="2">
    <source>
        <dbReference type="ARBA" id="ARBA00022729"/>
    </source>
</evidence>
<evidence type="ECO:0008006" key="8">
    <source>
        <dbReference type="Google" id="ProtNLM"/>
    </source>
</evidence>
<keyword evidence="2" id="KW-0732">Signal</keyword>
<reference evidence="7" key="1">
    <citation type="submission" date="2019-08" db="EMBL/GenBank/DDBJ databases">
        <authorList>
            <person name="Kucharzyk K."/>
            <person name="Murdoch R.W."/>
            <person name="Higgins S."/>
            <person name="Loffler F."/>
        </authorList>
    </citation>
    <scope>NUCLEOTIDE SEQUENCE</scope>
</reference>
<evidence type="ECO:0000313" key="7">
    <source>
        <dbReference type="EMBL" id="MPL91854.1"/>
    </source>
</evidence>
<sequence>MKSIIKSIGKLIVILFMIQLFVACDDFLTQLPKSSLTQEQVFTDLSVLEPSVDGLYVSYRNAKAGRAGLTFTLLGLDETKQGIVQMMDAGQSGLDYYDGMLNQSSSQVSEMWARRWPSINMAAKCVKGLEMMIETETDSVKIQYLRLLRANACFMRAMSMFEMAMYWGEVPVVEIMDLKVPEVNMSRRPLSEVWQQIYSDFTYASQYLAEGKQTGPRATQGAAYAMLMKVHMYAQPESGFRNYDEARKIFENNIKDKYRLTKSYATLFDEMWPDQNEFNLPESVFEVDFICNSSGPNYWQWDMGSRTLASLKEGEGCYIGGYDVALPTEYAYKMKSEGGVWEEGDSRRAASIRFDFTYQGVTYTTPSWGADELDPHIKKWEDRRLDKHEPAFDEVKKVARDEEVTSGSSIYWSGKNYLFIRYADLLLLYAECLNELDRTPEACVVVNEVRKRAFGSNYAGKAWSGFTKEQFREEIMNERMRELCFEGWRRMDLIRTGKFVELIKARNPWAKEKNTISDFHVRWPIPEKELLTNPFMNPETDQNAGY</sequence>
<dbReference type="PROSITE" id="PS51257">
    <property type="entry name" value="PROKAR_LIPOPROTEIN"/>
    <property type="match status" value="1"/>
</dbReference>
<dbReference type="InterPro" id="IPR011990">
    <property type="entry name" value="TPR-like_helical_dom_sf"/>
</dbReference>
<dbReference type="Pfam" id="PF07980">
    <property type="entry name" value="SusD_RagB"/>
    <property type="match status" value="1"/>
</dbReference>
<dbReference type="EMBL" id="VSSQ01000341">
    <property type="protein sequence ID" value="MPL91854.1"/>
    <property type="molecule type" value="Genomic_DNA"/>
</dbReference>
<dbReference type="GO" id="GO:0009279">
    <property type="term" value="C:cell outer membrane"/>
    <property type="evidence" value="ECO:0007669"/>
    <property type="project" value="UniProtKB-SubCell"/>
</dbReference>
<evidence type="ECO:0000256" key="1">
    <source>
        <dbReference type="ARBA" id="ARBA00004442"/>
    </source>
</evidence>
<dbReference type="Gene3D" id="1.25.40.390">
    <property type="match status" value="1"/>
</dbReference>
<evidence type="ECO:0000256" key="4">
    <source>
        <dbReference type="ARBA" id="ARBA00023237"/>
    </source>
</evidence>